<proteinExistence type="predicted"/>
<dbReference type="PANTHER" id="PTHR30093:SF44">
    <property type="entry name" value="TYPE II SECRETION SYSTEM CORE PROTEIN G"/>
    <property type="match status" value="1"/>
</dbReference>
<organism evidence="7 8">
    <name type="scientific">Candidatus Daviesbacteria bacterium GW2011_GWA2_42_7</name>
    <dbReference type="NCBI Taxonomy" id="1618425"/>
    <lineage>
        <taxon>Bacteria</taxon>
        <taxon>Candidatus Daviesiibacteriota</taxon>
    </lineage>
</organism>
<dbReference type="Pfam" id="PF07963">
    <property type="entry name" value="N_methyl"/>
    <property type="match status" value="1"/>
</dbReference>
<dbReference type="Gene3D" id="3.30.700.10">
    <property type="entry name" value="Glycoprotein, Type 4 Pilin"/>
    <property type="match status" value="1"/>
</dbReference>
<dbReference type="GO" id="GO:0015627">
    <property type="term" value="C:type II protein secretion system complex"/>
    <property type="evidence" value="ECO:0007669"/>
    <property type="project" value="InterPro"/>
</dbReference>
<dbReference type="PANTHER" id="PTHR30093">
    <property type="entry name" value="GENERAL SECRETION PATHWAY PROTEIN G"/>
    <property type="match status" value="1"/>
</dbReference>
<dbReference type="PRINTS" id="PR00813">
    <property type="entry name" value="BCTERIALGSPG"/>
</dbReference>
<keyword evidence="4 6" id="KW-1133">Transmembrane helix</keyword>
<name>A0A0G1BB81_9BACT</name>
<dbReference type="Proteomes" id="UP000034785">
    <property type="component" value="Unassembled WGS sequence"/>
</dbReference>
<dbReference type="InterPro" id="IPR045584">
    <property type="entry name" value="Pilin-like"/>
</dbReference>
<dbReference type="SUPFAM" id="SSF54523">
    <property type="entry name" value="Pili subunits"/>
    <property type="match status" value="1"/>
</dbReference>
<keyword evidence="3 6" id="KW-0812">Transmembrane</keyword>
<evidence type="ECO:0000256" key="4">
    <source>
        <dbReference type="ARBA" id="ARBA00022989"/>
    </source>
</evidence>
<keyword evidence="2" id="KW-0488">Methylation</keyword>
<protein>
    <submittedName>
        <fullName evidence="7">Type II secretion pathway protein G</fullName>
    </submittedName>
</protein>
<dbReference type="AlphaFoldDB" id="A0A0G1BB81"/>
<keyword evidence="5 6" id="KW-0472">Membrane</keyword>
<dbReference type="PROSITE" id="PS00409">
    <property type="entry name" value="PROKAR_NTER_METHYL"/>
    <property type="match status" value="1"/>
</dbReference>
<gene>
    <name evidence="7" type="ORF">UV41_C0022G0014</name>
</gene>
<comment type="subcellular location">
    <subcellularLocation>
        <location evidence="1">Membrane</location>
        <topology evidence="1">Single-pass membrane protein</topology>
    </subcellularLocation>
</comment>
<dbReference type="EMBL" id="LCEJ01000022">
    <property type="protein sequence ID" value="KKS70469.1"/>
    <property type="molecule type" value="Genomic_DNA"/>
</dbReference>
<evidence type="ECO:0000313" key="7">
    <source>
        <dbReference type="EMBL" id="KKS70469.1"/>
    </source>
</evidence>
<evidence type="ECO:0000256" key="1">
    <source>
        <dbReference type="ARBA" id="ARBA00004167"/>
    </source>
</evidence>
<evidence type="ECO:0000256" key="6">
    <source>
        <dbReference type="SAM" id="Phobius"/>
    </source>
</evidence>
<feature type="transmembrane region" description="Helical" evidence="6">
    <location>
        <begin position="13"/>
        <end position="34"/>
    </location>
</feature>
<dbReference type="InterPro" id="IPR012902">
    <property type="entry name" value="N_methyl_site"/>
</dbReference>
<evidence type="ECO:0000313" key="8">
    <source>
        <dbReference type="Proteomes" id="UP000034785"/>
    </source>
</evidence>
<accession>A0A0G1BB81</accession>
<evidence type="ECO:0000256" key="5">
    <source>
        <dbReference type="ARBA" id="ARBA00023136"/>
    </source>
</evidence>
<sequence>MRGKSSGFTLIELLVVVTIIAILASIGMVVYGNVQKSARLAKRIGDLKGIETAIELYRSENEKYPISTSWRSECANGGGLAPDDVIPGLVPKYVRTFPSDPRMDKLNNTSCYMYISNGDGSGFKLINFQISEFTPADYLGQRGLVDPAKDGGSDPCRVDGGNPQSWGFYTYNACSL</sequence>
<dbReference type="InterPro" id="IPR000983">
    <property type="entry name" value="Bac_GSPG_pilin"/>
</dbReference>
<evidence type="ECO:0000256" key="2">
    <source>
        <dbReference type="ARBA" id="ARBA00022481"/>
    </source>
</evidence>
<reference evidence="7 8" key="1">
    <citation type="journal article" date="2015" name="Nature">
        <title>rRNA introns, odd ribosomes, and small enigmatic genomes across a large radiation of phyla.</title>
        <authorList>
            <person name="Brown C.T."/>
            <person name="Hug L.A."/>
            <person name="Thomas B.C."/>
            <person name="Sharon I."/>
            <person name="Castelle C.J."/>
            <person name="Singh A."/>
            <person name="Wilkins M.J."/>
            <person name="Williams K.H."/>
            <person name="Banfield J.F."/>
        </authorList>
    </citation>
    <scope>NUCLEOTIDE SEQUENCE [LARGE SCALE GENOMIC DNA]</scope>
</reference>
<dbReference type="GO" id="GO:0015628">
    <property type="term" value="P:protein secretion by the type II secretion system"/>
    <property type="evidence" value="ECO:0007669"/>
    <property type="project" value="InterPro"/>
</dbReference>
<comment type="caution">
    <text evidence="7">The sequence shown here is derived from an EMBL/GenBank/DDBJ whole genome shotgun (WGS) entry which is preliminary data.</text>
</comment>
<dbReference type="NCBIfam" id="TIGR02532">
    <property type="entry name" value="IV_pilin_GFxxxE"/>
    <property type="match status" value="1"/>
</dbReference>
<evidence type="ECO:0000256" key="3">
    <source>
        <dbReference type="ARBA" id="ARBA00022692"/>
    </source>
</evidence>
<dbReference type="GO" id="GO:0016020">
    <property type="term" value="C:membrane"/>
    <property type="evidence" value="ECO:0007669"/>
    <property type="project" value="UniProtKB-SubCell"/>
</dbReference>